<keyword evidence="3" id="KW-0813">Transport</keyword>
<evidence type="ECO:0000256" key="2">
    <source>
        <dbReference type="ARBA" id="ARBA00008685"/>
    </source>
</evidence>
<organism evidence="15 16">
    <name type="scientific">Halocaridina rubra</name>
    <name type="common">Hawaiian red shrimp</name>
    <dbReference type="NCBI Taxonomy" id="373956"/>
    <lineage>
        <taxon>Eukaryota</taxon>
        <taxon>Metazoa</taxon>
        <taxon>Ecdysozoa</taxon>
        <taxon>Arthropoda</taxon>
        <taxon>Crustacea</taxon>
        <taxon>Multicrustacea</taxon>
        <taxon>Malacostraca</taxon>
        <taxon>Eumalacostraca</taxon>
        <taxon>Eucarida</taxon>
        <taxon>Decapoda</taxon>
        <taxon>Pleocyemata</taxon>
        <taxon>Caridea</taxon>
        <taxon>Atyoidea</taxon>
        <taxon>Atyidae</taxon>
        <taxon>Halocaridina</taxon>
    </lineage>
</organism>
<dbReference type="SUPFAM" id="SSF53850">
    <property type="entry name" value="Periplasmic binding protein-like II"/>
    <property type="match status" value="1"/>
</dbReference>
<evidence type="ECO:0000256" key="3">
    <source>
        <dbReference type="ARBA" id="ARBA00022448"/>
    </source>
</evidence>
<dbReference type="SMART" id="SM00079">
    <property type="entry name" value="PBPe"/>
    <property type="match status" value="1"/>
</dbReference>
<gene>
    <name evidence="15" type="ORF">SK128_024697</name>
</gene>
<evidence type="ECO:0000259" key="14">
    <source>
        <dbReference type="SMART" id="SM00918"/>
    </source>
</evidence>
<dbReference type="PANTHER" id="PTHR18966">
    <property type="entry name" value="IONOTROPIC GLUTAMATE RECEPTOR"/>
    <property type="match status" value="1"/>
</dbReference>
<keyword evidence="6" id="KW-0406">Ion transport</keyword>
<dbReference type="Pfam" id="PF00060">
    <property type="entry name" value="Lig_chan"/>
    <property type="match status" value="1"/>
</dbReference>
<keyword evidence="4 12" id="KW-0812">Transmembrane</keyword>
<dbReference type="EMBL" id="JAXCGZ010000308">
    <property type="protein sequence ID" value="KAK7086193.1"/>
    <property type="molecule type" value="Genomic_DNA"/>
</dbReference>
<proteinExistence type="inferred from homology"/>
<comment type="similarity">
    <text evidence="2">Belongs to the glutamate-gated ion channel (TC 1.A.10.1) family.</text>
</comment>
<evidence type="ECO:0000313" key="16">
    <source>
        <dbReference type="Proteomes" id="UP001381693"/>
    </source>
</evidence>
<evidence type="ECO:0000256" key="8">
    <source>
        <dbReference type="ARBA" id="ARBA00023170"/>
    </source>
</evidence>
<feature type="transmembrane region" description="Helical" evidence="12">
    <location>
        <begin position="226"/>
        <end position="247"/>
    </location>
</feature>
<dbReference type="Pfam" id="PF10613">
    <property type="entry name" value="Lig_chan-Glu_bd"/>
    <property type="match status" value="1"/>
</dbReference>
<dbReference type="Gene3D" id="3.40.190.10">
    <property type="entry name" value="Periplasmic binding protein-like II"/>
    <property type="match status" value="2"/>
</dbReference>
<evidence type="ECO:0000256" key="9">
    <source>
        <dbReference type="ARBA" id="ARBA00023180"/>
    </source>
</evidence>
<evidence type="ECO:0000256" key="4">
    <source>
        <dbReference type="ARBA" id="ARBA00022692"/>
    </source>
</evidence>
<dbReference type="GO" id="GO:0016020">
    <property type="term" value="C:membrane"/>
    <property type="evidence" value="ECO:0007669"/>
    <property type="project" value="UniProtKB-SubCell"/>
</dbReference>
<keyword evidence="16" id="KW-1185">Reference proteome</keyword>
<dbReference type="SMART" id="SM00918">
    <property type="entry name" value="Lig_chan-Glu_bd"/>
    <property type="match status" value="1"/>
</dbReference>
<comment type="subcellular location">
    <subcellularLocation>
        <location evidence="1">Membrane</location>
        <topology evidence="1">Multi-pass membrane protein</topology>
    </subcellularLocation>
</comment>
<evidence type="ECO:0000256" key="10">
    <source>
        <dbReference type="ARBA" id="ARBA00023286"/>
    </source>
</evidence>
<feature type="transmembrane region" description="Helical" evidence="12">
    <location>
        <begin position="283"/>
        <end position="310"/>
    </location>
</feature>
<keyword evidence="8" id="KW-0675">Receptor</keyword>
<keyword evidence="9" id="KW-0325">Glycoprotein</keyword>
<evidence type="ECO:0000256" key="5">
    <source>
        <dbReference type="ARBA" id="ARBA00022989"/>
    </source>
</evidence>
<protein>
    <submittedName>
        <fullName evidence="15">Uncharacterized protein</fullName>
    </submittedName>
</protein>
<evidence type="ECO:0000256" key="1">
    <source>
        <dbReference type="ARBA" id="ARBA00004141"/>
    </source>
</evidence>
<evidence type="ECO:0000256" key="11">
    <source>
        <dbReference type="ARBA" id="ARBA00023303"/>
    </source>
</evidence>
<dbReference type="InterPro" id="IPR019594">
    <property type="entry name" value="Glu/Gly-bd"/>
</dbReference>
<dbReference type="InterPro" id="IPR001320">
    <property type="entry name" value="Iontro_rcpt_C"/>
</dbReference>
<comment type="caution">
    <text evidence="15">The sequence shown here is derived from an EMBL/GenBank/DDBJ whole genome shotgun (WGS) entry which is preliminary data.</text>
</comment>
<evidence type="ECO:0000259" key="13">
    <source>
        <dbReference type="SMART" id="SM00079"/>
    </source>
</evidence>
<dbReference type="Proteomes" id="UP001381693">
    <property type="component" value="Unassembled WGS sequence"/>
</dbReference>
<keyword evidence="10" id="KW-1071">Ligand-gated ion channel</keyword>
<feature type="domain" description="Ionotropic glutamate receptor L-glutamate and glycine-binding" evidence="14">
    <location>
        <begin position="106"/>
        <end position="169"/>
    </location>
</feature>
<name>A0AAN8XR41_HALRR</name>
<dbReference type="AlphaFoldDB" id="A0AAN8XR41"/>
<sequence>MAEKSLFRNLVWLFITDNEMISENSSLPFLKIDNKVTFATVTNTSKSLTVELREVYQIAEYLPRTNRRFGSWKEGGHVNIPISSWINRRSNLTGLHLRCTTLSQPPFLYLSEPDVLLNVKLTGGYAANAWHTLQEQLGFTYSCRQPADGEWGSQSTNGDWNGLVRDILENSADVVVTSLDRNEARSRAIDYLVGLREVGYQLVARRVGLMDSTWTSFTSELVPASWTVTMVFAILVPPILTLVAYFSPKETVKITLKDAYIITIGAFTAQGSDTDVKSISTRIVFITIFLTTLLVYAHYTSALVSLFTVASTSTDFSNLQDLVADGSYKLGFLRGISIQNEFEKATYGQYHDAWNKLVQGNPDNLPTSQSEGIRRVVSEKYIYMMEENLYRSDYSNDCDTVMMDGKYFRQQTGFAVAKGSPIQDIFNAKLMRMRDGGVLSRLWQTWQPPPALCTIDSVYALDIKQFHWNITGKEKALQRLLDSAPERRNTEIVSSTHNGFFSRDNAFGSSTGGLFSQGRF</sequence>
<evidence type="ECO:0000256" key="7">
    <source>
        <dbReference type="ARBA" id="ARBA00023136"/>
    </source>
</evidence>
<accession>A0AAN8XR41</accession>
<keyword evidence="5 12" id="KW-1133">Transmembrane helix</keyword>
<evidence type="ECO:0000256" key="12">
    <source>
        <dbReference type="SAM" id="Phobius"/>
    </source>
</evidence>
<keyword evidence="11" id="KW-0407">Ion channel</keyword>
<dbReference type="InterPro" id="IPR015683">
    <property type="entry name" value="Ionotropic_Glu_rcpt"/>
</dbReference>
<feature type="domain" description="Ionotropic glutamate receptor C-terminal" evidence="13">
    <location>
        <begin position="96"/>
        <end position="449"/>
    </location>
</feature>
<evidence type="ECO:0000313" key="15">
    <source>
        <dbReference type="EMBL" id="KAK7086193.1"/>
    </source>
</evidence>
<reference evidence="15 16" key="1">
    <citation type="submission" date="2023-11" db="EMBL/GenBank/DDBJ databases">
        <title>Halocaridina rubra genome assembly.</title>
        <authorList>
            <person name="Smith C."/>
        </authorList>
    </citation>
    <scope>NUCLEOTIDE SEQUENCE [LARGE SCALE GENOMIC DNA]</scope>
    <source>
        <strain evidence="15">EP-1</strain>
        <tissue evidence="15">Whole</tissue>
    </source>
</reference>
<evidence type="ECO:0000256" key="6">
    <source>
        <dbReference type="ARBA" id="ARBA00023065"/>
    </source>
</evidence>
<keyword evidence="7 12" id="KW-0472">Membrane</keyword>
<dbReference type="GO" id="GO:0015276">
    <property type="term" value="F:ligand-gated monoatomic ion channel activity"/>
    <property type="evidence" value="ECO:0007669"/>
    <property type="project" value="InterPro"/>
</dbReference>